<dbReference type="EMBL" id="AMGM01000002">
    <property type="protein sequence ID" value="EKB51122.1"/>
    <property type="molecule type" value="Genomic_DNA"/>
</dbReference>
<proteinExistence type="predicted"/>
<evidence type="ECO:0000256" key="1">
    <source>
        <dbReference type="SAM" id="MobiDB-lite"/>
    </source>
</evidence>
<dbReference type="RefSeq" id="WP_009183227.1">
    <property type="nucleotide sequence ID" value="NZ_AMGM01000002.1"/>
</dbReference>
<reference evidence="2 3" key="1">
    <citation type="journal article" date="2012" name="J. Bacteriol.">
        <title>Draft Genome Sequence of Cecembia lonarensis Strain LW9T, Isolated from Lonar Lake, a Haloalkaline Lake in India.</title>
        <authorList>
            <person name="Shivaji S."/>
            <person name="Ara S."/>
            <person name="Singh A."/>
            <person name="Pinnaka A.K."/>
        </authorList>
    </citation>
    <scope>NUCLEOTIDE SEQUENCE [LARGE SCALE GENOMIC DNA]</scope>
    <source>
        <strain evidence="2 3">LW9</strain>
    </source>
</reference>
<organism evidence="2 3">
    <name type="scientific">Cecembia lonarensis (strain CCUG 58316 / KCTC 22772 / LW9)</name>
    <dbReference type="NCBI Taxonomy" id="1225176"/>
    <lineage>
        <taxon>Bacteria</taxon>
        <taxon>Pseudomonadati</taxon>
        <taxon>Bacteroidota</taxon>
        <taxon>Cytophagia</taxon>
        <taxon>Cytophagales</taxon>
        <taxon>Cyclobacteriaceae</taxon>
        <taxon>Cecembia</taxon>
    </lineage>
</organism>
<keyword evidence="3" id="KW-1185">Reference proteome</keyword>
<dbReference type="Proteomes" id="UP000004478">
    <property type="component" value="Unassembled WGS sequence"/>
</dbReference>
<evidence type="ECO:0000313" key="2">
    <source>
        <dbReference type="EMBL" id="EKB51122.1"/>
    </source>
</evidence>
<accession>K1LG10</accession>
<feature type="region of interest" description="Disordered" evidence="1">
    <location>
        <begin position="225"/>
        <end position="248"/>
    </location>
</feature>
<evidence type="ECO:0000313" key="3">
    <source>
        <dbReference type="Proteomes" id="UP000004478"/>
    </source>
</evidence>
<sequence length="308" mass="36006">MCSKLSDRFQDKQVRLSDFEKEVWVKCPKCEAMATCTVDFEIKRAKLVCLHCGNNQQKSTVYAKNGSWEVAAHVYFEAELWLSSNFRGNHLFAYNKAHLEYLEKYIAADLRENKNRNFFTMLEKLPKWMQLAKNREMLLKQIAVLKRKFHLSNHVKMKEEKALELLDLEPGASASEIRRAYQEIYNELQIRLTNAPTEHQKELYRKRLTAVEEAYLFLGGKSEEDLSELPSMGPVETAPEEKAQASKPQPITEVAALELLGLSKTFTQTDLDEAYQQKKRPFKKVLRQLLTRRLKLLTSNRFQNWKRP</sequence>
<comment type="caution">
    <text evidence="2">The sequence shown here is derived from an EMBL/GenBank/DDBJ whole genome shotgun (WGS) entry which is preliminary data.</text>
</comment>
<name>K1LG10_CECL9</name>
<protein>
    <submittedName>
        <fullName evidence="2">Uncharacterized protein</fullName>
    </submittedName>
</protein>
<gene>
    <name evidence="2" type="ORF">B879_00173</name>
</gene>
<dbReference type="AlphaFoldDB" id="K1LG10"/>